<evidence type="ECO:0000256" key="2">
    <source>
        <dbReference type="SAM" id="SignalP"/>
    </source>
</evidence>
<feature type="chain" id="PRO_5016278302" description="Glycosyl hydrolase-like 10 domain-containing protein" evidence="2">
    <location>
        <begin position="22"/>
        <end position="383"/>
    </location>
</feature>
<dbReference type="EMBL" id="CP030759">
    <property type="protein sequence ID" value="AXA36621.1"/>
    <property type="molecule type" value="Genomic_DNA"/>
</dbReference>
<evidence type="ECO:0000256" key="1">
    <source>
        <dbReference type="ARBA" id="ARBA00022729"/>
    </source>
</evidence>
<dbReference type="Gene3D" id="3.20.20.80">
    <property type="entry name" value="Glycosidases"/>
    <property type="match status" value="1"/>
</dbReference>
<name>A0A2Z4Y5X0_SUMC1</name>
<dbReference type="InterPro" id="IPR052177">
    <property type="entry name" value="Divisome_Glycosyl_Hydrolase"/>
</dbReference>
<dbReference type="PANTHER" id="PTHR43405">
    <property type="entry name" value="GLYCOSYL HYDROLASE DIGH"/>
    <property type="match status" value="1"/>
</dbReference>
<dbReference type="KEGG" id="schv:BRCON_1844"/>
<dbReference type="SUPFAM" id="SSF51445">
    <property type="entry name" value="(Trans)glycosidases"/>
    <property type="match status" value="1"/>
</dbReference>
<dbReference type="AlphaFoldDB" id="A0A2Z4Y5X0"/>
<evidence type="ECO:0000259" key="3">
    <source>
        <dbReference type="Pfam" id="PF02638"/>
    </source>
</evidence>
<gene>
    <name evidence="4" type="ORF">BRCON_1844</name>
</gene>
<dbReference type="Proteomes" id="UP000262583">
    <property type="component" value="Chromosome"/>
</dbReference>
<keyword evidence="1 2" id="KW-0732">Signal</keyword>
<organism evidence="4 5">
    <name type="scientific">Sumerlaea chitinivorans</name>
    <dbReference type="NCBI Taxonomy" id="2250252"/>
    <lineage>
        <taxon>Bacteria</taxon>
        <taxon>Candidatus Sumerlaeota</taxon>
        <taxon>Candidatus Sumerlaeia</taxon>
        <taxon>Candidatus Sumerlaeales</taxon>
        <taxon>Candidatus Sumerlaeaceae</taxon>
        <taxon>Candidatus Sumerlaea</taxon>
    </lineage>
</organism>
<sequence>MKGFLRLVCLSVALSWCMVGAAQSASRLTSGPKLLGVWVRPEASKTSVTKQLDDIQRAGFNAVYVETFYHGFSIFPSQYMPQRPEMRGTDYLRLYIQEGKRRGLKIHAWIETFYWEVDTKLYPQFPKTPLFEKHPEWRARLRDGNLTDKAEPAHIFANPAHPEVRKLLADYIEEIARKYDVAGINLDYIRYPDGKPDAGYDDYTRKLYKQRTGVDPLSIERVTTSPEWQRWVEFREEQVLTMVRMARDRVKASGKPIELSAAIFAGPESARYESSKFQNWREMLRRGYLDAICPMVYDSTLQGIENGIIYVREATPPKSKTRLLPIFAVQRRTVDQYSGPTHPPIREQAALARKLGVEGFSIFCYSWILDSDEGLELLRGIEW</sequence>
<proteinExistence type="predicted"/>
<dbReference type="InterPro" id="IPR003790">
    <property type="entry name" value="GHL10"/>
</dbReference>
<protein>
    <recommendedName>
        <fullName evidence="3">Glycosyl hydrolase-like 10 domain-containing protein</fullName>
    </recommendedName>
</protein>
<dbReference type="Pfam" id="PF02638">
    <property type="entry name" value="GHL10"/>
    <property type="match status" value="1"/>
</dbReference>
<reference evidence="4 5" key="1">
    <citation type="submission" date="2018-05" db="EMBL/GenBank/DDBJ databases">
        <title>A metagenomic window into the 2 km-deep terrestrial subsurface aquifer revealed taxonomically and functionally diverse microbial community comprising novel uncultured bacterial lineages.</title>
        <authorList>
            <person name="Kadnikov V.V."/>
            <person name="Mardanov A.V."/>
            <person name="Beletsky A.V."/>
            <person name="Banks D."/>
            <person name="Pimenov N.V."/>
            <person name="Frank Y.A."/>
            <person name="Karnachuk O.V."/>
            <person name="Ravin N.V."/>
        </authorList>
    </citation>
    <scope>NUCLEOTIDE SEQUENCE [LARGE SCALE GENOMIC DNA]</scope>
    <source>
        <strain evidence="4">BY</strain>
    </source>
</reference>
<dbReference type="PANTHER" id="PTHR43405:SF1">
    <property type="entry name" value="GLYCOSYL HYDROLASE DIGH"/>
    <property type="match status" value="1"/>
</dbReference>
<feature type="domain" description="Glycosyl hydrolase-like 10" evidence="3">
    <location>
        <begin position="39"/>
        <end position="301"/>
    </location>
</feature>
<accession>A0A2Z4Y5X0</accession>
<dbReference type="InterPro" id="IPR017853">
    <property type="entry name" value="GH"/>
</dbReference>
<evidence type="ECO:0000313" key="5">
    <source>
        <dbReference type="Proteomes" id="UP000262583"/>
    </source>
</evidence>
<feature type="signal peptide" evidence="2">
    <location>
        <begin position="1"/>
        <end position="21"/>
    </location>
</feature>
<evidence type="ECO:0000313" key="4">
    <source>
        <dbReference type="EMBL" id="AXA36621.1"/>
    </source>
</evidence>